<dbReference type="InterPro" id="IPR002347">
    <property type="entry name" value="SDR_fam"/>
</dbReference>
<proteinExistence type="inferred from homology"/>
<evidence type="ECO:0000256" key="1">
    <source>
        <dbReference type="ARBA" id="ARBA00006484"/>
    </source>
</evidence>
<dbReference type="EMBL" id="JAEDAH010000099">
    <property type="protein sequence ID" value="MCA6065139.1"/>
    <property type="molecule type" value="Genomic_DNA"/>
</dbReference>
<dbReference type="PANTHER" id="PTHR44196:SF1">
    <property type="entry name" value="DEHYDROGENASE_REDUCTASE SDR FAMILY MEMBER 7B"/>
    <property type="match status" value="1"/>
</dbReference>
<name>A0ABS7ZTV6_9GAMM</name>
<evidence type="ECO:0000313" key="3">
    <source>
        <dbReference type="EMBL" id="MCA6065139.1"/>
    </source>
</evidence>
<comment type="similarity">
    <text evidence="1">Belongs to the short-chain dehydrogenases/reductases (SDR) family.</text>
</comment>
<dbReference type="RefSeq" id="WP_225676786.1">
    <property type="nucleotide sequence ID" value="NZ_JAEDAH010000099.1"/>
</dbReference>
<gene>
    <name evidence="3" type="ORF">I9W95_16180</name>
</gene>
<comment type="caution">
    <text evidence="3">The sequence shown here is derived from an EMBL/GenBank/DDBJ whole genome shotgun (WGS) entry which is preliminary data.</text>
</comment>
<dbReference type="PRINTS" id="PR00081">
    <property type="entry name" value="GDHRDH"/>
</dbReference>
<keyword evidence="2" id="KW-0560">Oxidoreductase</keyword>
<evidence type="ECO:0000256" key="2">
    <source>
        <dbReference type="ARBA" id="ARBA00023002"/>
    </source>
</evidence>
<dbReference type="PANTHER" id="PTHR44196">
    <property type="entry name" value="DEHYDROGENASE/REDUCTASE SDR FAMILY MEMBER 7B"/>
    <property type="match status" value="1"/>
</dbReference>
<reference evidence="3 4" key="1">
    <citation type="submission" date="2020-12" db="EMBL/GenBank/DDBJ databases">
        <title>Novel Thalassolituus-related marine hydrocarbonoclastic bacteria mediated algae-derived hydrocarbons mineralization in twilight zone of the northern South China Sea.</title>
        <authorList>
            <person name="Dong C."/>
        </authorList>
    </citation>
    <scope>NUCLEOTIDE SEQUENCE [LARGE SCALE GENOMIC DNA]</scope>
    <source>
        <strain evidence="3 4">IMCC1826</strain>
    </source>
</reference>
<accession>A0ABS7ZTV6</accession>
<protein>
    <submittedName>
        <fullName evidence="3">SDR family NAD(P)-dependent oxidoreductase</fullName>
    </submittedName>
</protein>
<dbReference type="Proteomes" id="UP000714380">
    <property type="component" value="Unassembled WGS sequence"/>
</dbReference>
<keyword evidence="4" id="KW-1185">Reference proteome</keyword>
<sequence length="262" mass="28526">MKALPLEQQVIWLTGASTGIGEALTQALAGRCKRLYISARNEQKLQQLAAGQKHIIPCPADVTSEQELQTVAARIEQECGQLDMLITNAGTCEYVDAGAPDPAMFRRVMDTNFMGTINAISAALPLLKKSSRAMIAGVSSSVTALAMPRAQAYGASKAAVTHCLQSFAADLHTHGIDVSVISPGFVRTPLTDVNDFPMPFLIEADEAARTIIDGLERRQRDIHFPKRFTLALRLLGLLPEALRFRISRAMSRQNNNPRKLSS</sequence>
<dbReference type="InterPro" id="IPR036291">
    <property type="entry name" value="NAD(P)-bd_dom_sf"/>
</dbReference>
<evidence type="ECO:0000313" key="4">
    <source>
        <dbReference type="Proteomes" id="UP000714380"/>
    </source>
</evidence>
<dbReference type="Pfam" id="PF00106">
    <property type="entry name" value="adh_short"/>
    <property type="match status" value="1"/>
</dbReference>
<dbReference type="Gene3D" id="3.40.50.720">
    <property type="entry name" value="NAD(P)-binding Rossmann-like Domain"/>
    <property type="match status" value="1"/>
</dbReference>
<organism evidence="3 4">
    <name type="scientific">Thalassolituus marinus</name>
    <dbReference type="NCBI Taxonomy" id="671053"/>
    <lineage>
        <taxon>Bacteria</taxon>
        <taxon>Pseudomonadati</taxon>
        <taxon>Pseudomonadota</taxon>
        <taxon>Gammaproteobacteria</taxon>
        <taxon>Oceanospirillales</taxon>
        <taxon>Oceanospirillaceae</taxon>
        <taxon>Thalassolituus</taxon>
    </lineage>
</organism>
<dbReference type="SUPFAM" id="SSF51735">
    <property type="entry name" value="NAD(P)-binding Rossmann-fold domains"/>
    <property type="match status" value="1"/>
</dbReference>